<evidence type="ECO:0000259" key="2">
    <source>
        <dbReference type="Pfam" id="PF01156"/>
    </source>
</evidence>
<protein>
    <recommendedName>
        <fullName evidence="2">Inosine/uridine-preferring nucleoside hydrolase domain-containing protein</fullName>
    </recommendedName>
</protein>
<dbReference type="SUPFAM" id="SSF53590">
    <property type="entry name" value="Nucleoside hydrolase"/>
    <property type="match status" value="1"/>
</dbReference>
<keyword evidence="4" id="KW-1185">Reference proteome</keyword>
<feature type="region of interest" description="Disordered" evidence="1">
    <location>
        <begin position="288"/>
        <end position="321"/>
    </location>
</feature>
<sequence length="321" mass="34615">MDRQPVVWDMETGDPDDFITLLLLAGHPAVDLRAVTVTPGTAAQIGVVRHGLRLLGRDDVRVGAGNLDHPRDAVSPWHYQALGPIEPSRDAEPAARLLAERCTDDTTLICGGPLKNLGQALHDDRFRLGRLVVQGGFAGDGVVPRARQLAKFKGRTTCPSFNLNGAPKAVFAALASPAIRERWFVSKNVCHGVAYDEALHARFGRASAASLTAIRRLMGDYLREHPGGKLFHDPLAACCALDPGIGEWAEVEIYRERGEWGARPRPGSGTRIIVGYDHERFVATLLAERPGRAAPPSRPATEAGAGVRAAETRGLERDVVS</sequence>
<dbReference type="Gene3D" id="3.90.245.10">
    <property type="entry name" value="Ribonucleoside hydrolase-like"/>
    <property type="match status" value="1"/>
</dbReference>
<name>A0A9W6KTT7_9ACTN</name>
<comment type="caution">
    <text evidence="3">The sequence shown here is derived from an EMBL/GenBank/DDBJ whole genome shotgun (WGS) entry which is preliminary data.</text>
</comment>
<proteinExistence type="predicted"/>
<evidence type="ECO:0000256" key="1">
    <source>
        <dbReference type="SAM" id="MobiDB-lite"/>
    </source>
</evidence>
<dbReference type="InterPro" id="IPR036452">
    <property type="entry name" value="Ribo_hydro-like"/>
</dbReference>
<reference evidence="3" key="2">
    <citation type="submission" date="2023-01" db="EMBL/GenBank/DDBJ databases">
        <authorList>
            <person name="Sun Q."/>
            <person name="Evtushenko L."/>
        </authorList>
    </citation>
    <scope>NUCLEOTIDE SEQUENCE</scope>
    <source>
        <strain evidence="3">VKM Ac-1321</strain>
    </source>
</reference>
<dbReference type="InterPro" id="IPR001910">
    <property type="entry name" value="Inosine/uridine_hydrolase_dom"/>
</dbReference>
<feature type="domain" description="Inosine/uridine-preferring nucleoside hydrolase" evidence="2">
    <location>
        <begin position="7"/>
        <end position="282"/>
    </location>
</feature>
<dbReference type="Proteomes" id="UP001143480">
    <property type="component" value="Unassembled WGS sequence"/>
</dbReference>
<dbReference type="Pfam" id="PF01156">
    <property type="entry name" value="IU_nuc_hydro"/>
    <property type="match status" value="1"/>
</dbReference>
<organism evidence="3 4">
    <name type="scientific">Dactylosporangium matsuzakiense</name>
    <dbReference type="NCBI Taxonomy" id="53360"/>
    <lineage>
        <taxon>Bacteria</taxon>
        <taxon>Bacillati</taxon>
        <taxon>Actinomycetota</taxon>
        <taxon>Actinomycetes</taxon>
        <taxon>Micromonosporales</taxon>
        <taxon>Micromonosporaceae</taxon>
        <taxon>Dactylosporangium</taxon>
    </lineage>
</organism>
<accession>A0A9W6KTT7</accession>
<dbReference type="AlphaFoldDB" id="A0A9W6KTT7"/>
<dbReference type="EMBL" id="BSFP01000120">
    <property type="protein sequence ID" value="GLL07981.1"/>
    <property type="molecule type" value="Genomic_DNA"/>
</dbReference>
<dbReference type="RefSeq" id="WP_271190209.1">
    <property type="nucleotide sequence ID" value="NZ_BSFP01000120.1"/>
</dbReference>
<evidence type="ECO:0000313" key="4">
    <source>
        <dbReference type="Proteomes" id="UP001143480"/>
    </source>
</evidence>
<gene>
    <name evidence="3" type="ORF">GCM10017581_097410</name>
</gene>
<dbReference type="GO" id="GO:0016799">
    <property type="term" value="F:hydrolase activity, hydrolyzing N-glycosyl compounds"/>
    <property type="evidence" value="ECO:0007669"/>
    <property type="project" value="InterPro"/>
</dbReference>
<reference evidence="3" key="1">
    <citation type="journal article" date="2014" name="Int. J. Syst. Evol. Microbiol.">
        <title>Complete genome sequence of Corynebacterium casei LMG S-19264T (=DSM 44701T), isolated from a smear-ripened cheese.</title>
        <authorList>
            <consortium name="US DOE Joint Genome Institute (JGI-PGF)"/>
            <person name="Walter F."/>
            <person name="Albersmeier A."/>
            <person name="Kalinowski J."/>
            <person name="Ruckert C."/>
        </authorList>
    </citation>
    <scope>NUCLEOTIDE SEQUENCE</scope>
    <source>
        <strain evidence="3">VKM Ac-1321</strain>
    </source>
</reference>
<feature type="compositionally biased region" description="Basic and acidic residues" evidence="1">
    <location>
        <begin position="310"/>
        <end position="321"/>
    </location>
</feature>
<evidence type="ECO:0000313" key="3">
    <source>
        <dbReference type="EMBL" id="GLL07981.1"/>
    </source>
</evidence>